<organism evidence="3 4">
    <name type="scientific">Fusarium flagelliforme</name>
    <dbReference type="NCBI Taxonomy" id="2675880"/>
    <lineage>
        <taxon>Eukaryota</taxon>
        <taxon>Fungi</taxon>
        <taxon>Dikarya</taxon>
        <taxon>Ascomycota</taxon>
        <taxon>Pezizomycotina</taxon>
        <taxon>Sordariomycetes</taxon>
        <taxon>Hypocreomycetidae</taxon>
        <taxon>Hypocreales</taxon>
        <taxon>Nectriaceae</taxon>
        <taxon>Fusarium</taxon>
        <taxon>Fusarium incarnatum-equiseti species complex</taxon>
    </lineage>
</organism>
<dbReference type="Gene3D" id="3.40.50.300">
    <property type="entry name" value="P-loop containing nucleotide triphosphate hydrolases"/>
    <property type="match status" value="1"/>
</dbReference>
<dbReference type="InterPro" id="IPR041677">
    <property type="entry name" value="DNA2/NAM7_AAA_11"/>
</dbReference>
<evidence type="ECO:0000313" key="3">
    <source>
        <dbReference type="EMBL" id="RFN52266.1"/>
    </source>
</evidence>
<feature type="domain" description="DNA2/NAM7 helicase helicase" evidence="2">
    <location>
        <begin position="192"/>
        <end position="407"/>
    </location>
</feature>
<name>A0A395MWH4_9HYPO</name>
<keyword evidence="3" id="KW-0347">Helicase</keyword>
<sequence length="411" mass="45474">MVSLPAPTETAAGGYSSDEDSDGDITVPPKQVTVYSELVEGMLQGDVVDTTSLSHKLLMHAYMVDLFMGGGITSSISEKHVALVALQSENGESDIDYITRRLRDFKITSHPVISPPPMHIPIITSDNIDKAYVDIILAQLCPATEKGFREYLKDSFLGILSILGPAFAGTTQTLSLATLLYLERFGKSYGMANSNVATTNFALRTYELGTTVTHKYREANPESTRNIPLVVRGYEAQIEAVCVMHIISNDETSTSVTYKWRQTGTIRSSISLSLAEWFLKVVQFADWDLNELDHPVLFQLRDDLKSDDAYGELREFITLKIAKTNLRKKLIRQITAIQECTVKAAQFICTTSHCAARKPYKNLHKTARAVMIDEAGAMPLAEASMAIGQYLRPLIIAGDEQQVKPTVRLTT</sequence>
<dbReference type="OrthoDB" id="6513042at2759"/>
<dbReference type="Pfam" id="PF13086">
    <property type="entry name" value="AAA_11"/>
    <property type="match status" value="1"/>
</dbReference>
<comment type="caution">
    <text evidence="3">The sequence shown here is derived from an EMBL/GenBank/DDBJ whole genome shotgun (WGS) entry which is preliminary data.</text>
</comment>
<proteinExistence type="predicted"/>
<dbReference type="EMBL" id="PXXK01000074">
    <property type="protein sequence ID" value="RFN52266.1"/>
    <property type="molecule type" value="Genomic_DNA"/>
</dbReference>
<feature type="region of interest" description="Disordered" evidence="1">
    <location>
        <begin position="1"/>
        <end position="27"/>
    </location>
</feature>
<dbReference type="InterPro" id="IPR027417">
    <property type="entry name" value="P-loop_NTPase"/>
</dbReference>
<dbReference type="STRING" id="2594813.A0A395MWH4"/>
<evidence type="ECO:0000256" key="1">
    <source>
        <dbReference type="SAM" id="MobiDB-lite"/>
    </source>
</evidence>
<protein>
    <submittedName>
        <fullName evidence="3">DNA helicase</fullName>
    </submittedName>
</protein>
<evidence type="ECO:0000259" key="2">
    <source>
        <dbReference type="Pfam" id="PF13086"/>
    </source>
</evidence>
<keyword evidence="4" id="KW-1185">Reference proteome</keyword>
<dbReference type="Proteomes" id="UP000265631">
    <property type="component" value="Unassembled WGS sequence"/>
</dbReference>
<dbReference type="AlphaFoldDB" id="A0A395MWH4"/>
<dbReference type="GO" id="GO:0004386">
    <property type="term" value="F:helicase activity"/>
    <property type="evidence" value="ECO:0007669"/>
    <property type="project" value="UniProtKB-KW"/>
</dbReference>
<keyword evidence="3" id="KW-0547">Nucleotide-binding</keyword>
<keyword evidence="3" id="KW-0067">ATP-binding</keyword>
<accession>A0A395MWH4</accession>
<evidence type="ECO:0000313" key="4">
    <source>
        <dbReference type="Proteomes" id="UP000265631"/>
    </source>
</evidence>
<gene>
    <name evidence="3" type="ORF">FIE12Z_3477</name>
</gene>
<keyword evidence="3" id="KW-0378">Hydrolase</keyword>
<reference evidence="3 4" key="1">
    <citation type="journal article" date="2018" name="PLoS Pathog.">
        <title>Evolution of structural diversity of trichothecenes, a family of toxins produced by plant pathogenic and entomopathogenic fungi.</title>
        <authorList>
            <person name="Proctor R.H."/>
            <person name="McCormick S.P."/>
            <person name="Kim H.S."/>
            <person name="Cardoza R.E."/>
            <person name="Stanley A.M."/>
            <person name="Lindo L."/>
            <person name="Kelly A."/>
            <person name="Brown D.W."/>
            <person name="Lee T."/>
            <person name="Vaughan M.M."/>
            <person name="Alexander N.J."/>
            <person name="Busman M."/>
            <person name="Gutierrez S."/>
        </authorList>
    </citation>
    <scope>NUCLEOTIDE SEQUENCE [LARGE SCALE GENOMIC DNA]</scope>
    <source>
        <strain evidence="3 4">NRRL 13405</strain>
    </source>
</reference>